<reference evidence="2" key="1">
    <citation type="submission" date="2021-02" db="EMBL/GenBank/DDBJ databases">
        <authorList>
            <person name="Nowell W R."/>
        </authorList>
    </citation>
    <scope>NUCLEOTIDE SEQUENCE</scope>
</reference>
<evidence type="ECO:0008006" key="5">
    <source>
        <dbReference type="Google" id="ProtNLM"/>
    </source>
</evidence>
<gene>
    <name evidence="2" type="ORF">KIK155_LOCUS20497</name>
    <name evidence="3" type="ORF">TOA249_LOCUS24729</name>
</gene>
<dbReference type="Proteomes" id="UP000663838">
    <property type="component" value="Unassembled WGS sequence"/>
</dbReference>
<proteinExistence type="predicted"/>
<comment type="caution">
    <text evidence="2">The sequence shown here is derived from an EMBL/GenBank/DDBJ whole genome shotgun (WGS) entry which is preliminary data.</text>
</comment>
<accession>A0A818MNE9</accession>
<protein>
    <recommendedName>
        <fullName evidence="5">G-protein coupled receptors family 1 profile domain-containing protein</fullName>
    </recommendedName>
</protein>
<name>A0A818MNE9_9BILA</name>
<dbReference type="Proteomes" id="UP000663865">
    <property type="component" value="Unassembled WGS sequence"/>
</dbReference>
<dbReference type="EMBL" id="CAJNYV010003619">
    <property type="protein sequence ID" value="CAF3592161.1"/>
    <property type="molecule type" value="Genomic_DNA"/>
</dbReference>
<sequence>MSTSILPVMQSQLNLYGYSICLTLGNIGNIFIVIIFKQRCTNACSIYLMSSAITNSLYLTFNSSVQIFPSYYNGETLRTFALFGGNATMPRRDNALLIIVITEVFIYVISTTLYPLILLEMMIGSYITSKKSVEYSQIETFIFTIAFLLLFANNAIPFYTYLIVSK</sequence>
<keyword evidence="1" id="KW-0812">Transmembrane</keyword>
<keyword evidence="1" id="KW-0472">Membrane</keyword>
<feature type="transmembrane region" description="Helical" evidence="1">
    <location>
        <begin position="140"/>
        <end position="164"/>
    </location>
</feature>
<evidence type="ECO:0000313" key="3">
    <source>
        <dbReference type="EMBL" id="CAF4823339.1"/>
    </source>
</evidence>
<feature type="transmembrane region" description="Helical" evidence="1">
    <location>
        <begin position="15"/>
        <end position="36"/>
    </location>
</feature>
<evidence type="ECO:0000256" key="1">
    <source>
        <dbReference type="SAM" id="Phobius"/>
    </source>
</evidence>
<organism evidence="2 4">
    <name type="scientific">Rotaria socialis</name>
    <dbReference type="NCBI Taxonomy" id="392032"/>
    <lineage>
        <taxon>Eukaryota</taxon>
        <taxon>Metazoa</taxon>
        <taxon>Spiralia</taxon>
        <taxon>Gnathifera</taxon>
        <taxon>Rotifera</taxon>
        <taxon>Eurotatoria</taxon>
        <taxon>Bdelloidea</taxon>
        <taxon>Philodinida</taxon>
        <taxon>Philodinidae</taxon>
        <taxon>Rotaria</taxon>
    </lineage>
</organism>
<dbReference type="AlphaFoldDB" id="A0A818MNE9"/>
<keyword evidence="1" id="KW-1133">Transmembrane helix</keyword>
<evidence type="ECO:0000313" key="4">
    <source>
        <dbReference type="Proteomes" id="UP000663865"/>
    </source>
</evidence>
<evidence type="ECO:0000313" key="2">
    <source>
        <dbReference type="EMBL" id="CAF3592161.1"/>
    </source>
</evidence>
<dbReference type="EMBL" id="CAJOBS010002567">
    <property type="protein sequence ID" value="CAF4823339.1"/>
    <property type="molecule type" value="Genomic_DNA"/>
</dbReference>
<feature type="transmembrane region" description="Helical" evidence="1">
    <location>
        <begin position="95"/>
        <end position="119"/>
    </location>
</feature>